<keyword evidence="5" id="KW-0190">Covalent protein-DNA linkage</keyword>
<organism evidence="9 10">
    <name type="scientific">Lactobacillus xylocopicola</name>
    <dbReference type="NCBI Taxonomy" id="2976676"/>
    <lineage>
        <taxon>Bacteria</taxon>
        <taxon>Bacillati</taxon>
        <taxon>Bacillota</taxon>
        <taxon>Bacilli</taxon>
        <taxon>Lactobacillales</taxon>
        <taxon>Lactobacillaceae</taxon>
        <taxon>Lactobacillus</taxon>
    </lineage>
</organism>
<sequence>MCNQFQLASLAEISKYLIQDLNLPLVEPAAQLPQAQQIFPQAAAPVLLFQDKQLILDKKTWGYPSLFANKVIFNARIERFFAEKPSLWNSSFAKRRCLIIAKQFFESGPQTYLASNGRRYHERFSFRNETEPLTLIAGIYQEDHFAMVTTAPNSVMAPLHDRMPLVIQPQELRQWLFQNFTSLLDRSQIPLAVSKIPQRQ</sequence>
<dbReference type="EMBL" id="AP026803">
    <property type="protein sequence ID" value="BDR61014.1"/>
    <property type="molecule type" value="Genomic_DNA"/>
</dbReference>
<evidence type="ECO:0000256" key="4">
    <source>
        <dbReference type="ARBA" id="ARBA00022801"/>
    </source>
</evidence>
<comment type="similarity">
    <text evidence="1 8">Belongs to the SOS response-associated peptidase family.</text>
</comment>
<evidence type="ECO:0000256" key="7">
    <source>
        <dbReference type="ARBA" id="ARBA00023239"/>
    </source>
</evidence>
<evidence type="ECO:0000256" key="6">
    <source>
        <dbReference type="ARBA" id="ARBA00023125"/>
    </source>
</evidence>
<evidence type="ECO:0000256" key="8">
    <source>
        <dbReference type="RuleBase" id="RU364100"/>
    </source>
</evidence>
<proteinExistence type="inferred from homology"/>
<evidence type="ECO:0000256" key="2">
    <source>
        <dbReference type="ARBA" id="ARBA00022670"/>
    </source>
</evidence>
<evidence type="ECO:0000313" key="9">
    <source>
        <dbReference type="EMBL" id="BDR61014.1"/>
    </source>
</evidence>
<dbReference type="InterPro" id="IPR036590">
    <property type="entry name" value="SRAP-like"/>
</dbReference>
<dbReference type="Proteomes" id="UP001321741">
    <property type="component" value="Chromosome"/>
</dbReference>
<keyword evidence="6" id="KW-0238">DNA-binding</keyword>
<dbReference type="InterPro" id="IPR003738">
    <property type="entry name" value="SRAP"/>
</dbReference>
<keyword evidence="10" id="KW-1185">Reference proteome</keyword>
<name>A0ABN6SN71_9LACO</name>
<evidence type="ECO:0000256" key="5">
    <source>
        <dbReference type="ARBA" id="ARBA00023124"/>
    </source>
</evidence>
<keyword evidence="7" id="KW-0456">Lyase</keyword>
<evidence type="ECO:0000313" key="10">
    <source>
        <dbReference type="Proteomes" id="UP001321741"/>
    </source>
</evidence>
<dbReference type="PANTHER" id="PTHR13604">
    <property type="entry name" value="DC12-RELATED"/>
    <property type="match status" value="1"/>
</dbReference>
<gene>
    <name evidence="9" type="ORF">KIM322_12750</name>
</gene>
<dbReference type="Pfam" id="PF02586">
    <property type="entry name" value="SRAP"/>
    <property type="match status" value="1"/>
</dbReference>
<protein>
    <recommendedName>
        <fullName evidence="8">Abasic site processing protein</fullName>
        <ecNumber evidence="8">3.4.-.-</ecNumber>
    </recommendedName>
</protein>
<dbReference type="RefSeq" id="WP_317637250.1">
    <property type="nucleotide sequence ID" value="NZ_AP026803.1"/>
</dbReference>
<dbReference type="Gene3D" id="3.90.1680.10">
    <property type="entry name" value="SOS response associated peptidase-like"/>
    <property type="match status" value="1"/>
</dbReference>
<dbReference type="EC" id="3.4.-.-" evidence="8"/>
<dbReference type="SUPFAM" id="SSF143081">
    <property type="entry name" value="BB1717-like"/>
    <property type="match status" value="1"/>
</dbReference>
<evidence type="ECO:0000256" key="3">
    <source>
        <dbReference type="ARBA" id="ARBA00022763"/>
    </source>
</evidence>
<dbReference type="PANTHER" id="PTHR13604:SF0">
    <property type="entry name" value="ABASIC SITE PROCESSING PROTEIN HMCES"/>
    <property type="match status" value="1"/>
</dbReference>
<keyword evidence="2 8" id="KW-0645">Protease</keyword>
<keyword evidence="3" id="KW-0227">DNA damage</keyword>
<accession>A0ABN6SN71</accession>
<reference evidence="9 10" key="1">
    <citation type="journal article" date="2023" name="Microbiol. Spectr.">
        <title>Symbiosis of Carpenter Bees with Uncharacterized Lactic Acid Bacteria Showing NAD Auxotrophy.</title>
        <authorList>
            <person name="Kawasaki S."/>
            <person name="Ozawa K."/>
            <person name="Mori T."/>
            <person name="Yamamoto A."/>
            <person name="Ito M."/>
            <person name="Ohkuma M."/>
            <person name="Sakamoto M."/>
            <person name="Matsutani M."/>
        </authorList>
    </citation>
    <scope>NUCLEOTIDE SEQUENCE [LARGE SCALE GENOMIC DNA]</scope>
    <source>
        <strain evidence="9 10">Kim32-2</strain>
    </source>
</reference>
<evidence type="ECO:0000256" key="1">
    <source>
        <dbReference type="ARBA" id="ARBA00008136"/>
    </source>
</evidence>
<keyword evidence="4 8" id="KW-0378">Hydrolase</keyword>